<dbReference type="EMBL" id="SMFQ01000002">
    <property type="protein sequence ID" value="TCJ89254.1"/>
    <property type="molecule type" value="Genomic_DNA"/>
</dbReference>
<evidence type="ECO:0000313" key="7">
    <source>
        <dbReference type="EMBL" id="TCJ89254.1"/>
    </source>
</evidence>
<feature type="active site" evidence="6">
    <location>
        <position position="392"/>
    </location>
</feature>
<dbReference type="Pfam" id="PF02353">
    <property type="entry name" value="CMAS"/>
    <property type="match status" value="1"/>
</dbReference>
<comment type="similarity">
    <text evidence="1">Belongs to the CFA/CMAS family.</text>
</comment>
<dbReference type="Gene3D" id="3.40.50.150">
    <property type="entry name" value="Vaccinia Virus protein VP39"/>
    <property type="match status" value="1"/>
</dbReference>
<keyword evidence="2" id="KW-0489">Methyltransferase</keyword>
<dbReference type="AlphaFoldDB" id="A0A4R1F928"/>
<dbReference type="Proteomes" id="UP000294887">
    <property type="component" value="Unassembled WGS sequence"/>
</dbReference>
<protein>
    <submittedName>
        <fullName evidence="7">Cyclopropane-fatty-acyl-phospholipid synthase</fullName>
    </submittedName>
</protein>
<keyword evidence="5" id="KW-0443">Lipid metabolism</keyword>
<keyword evidence="8" id="KW-1185">Reference proteome</keyword>
<dbReference type="InterPro" id="IPR050723">
    <property type="entry name" value="CFA/CMAS"/>
</dbReference>
<evidence type="ECO:0000313" key="8">
    <source>
        <dbReference type="Proteomes" id="UP000294887"/>
    </source>
</evidence>
<reference evidence="7 8" key="1">
    <citation type="submission" date="2019-03" db="EMBL/GenBank/DDBJ databases">
        <title>Genomic Encyclopedia of Type Strains, Phase IV (KMG-IV): sequencing the most valuable type-strain genomes for metagenomic binning, comparative biology and taxonomic classification.</title>
        <authorList>
            <person name="Goeker M."/>
        </authorList>
    </citation>
    <scope>NUCLEOTIDE SEQUENCE [LARGE SCALE GENOMIC DNA]</scope>
    <source>
        <strain evidence="7 8">DSM 24830</strain>
    </source>
</reference>
<accession>A0A4R1F928</accession>
<dbReference type="CDD" id="cd02440">
    <property type="entry name" value="AdoMet_MTases"/>
    <property type="match status" value="1"/>
</dbReference>
<evidence type="ECO:0000256" key="1">
    <source>
        <dbReference type="ARBA" id="ARBA00010815"/>
    </source>
</evidence>
<evidence type="ECO:0000256" key="4">
    <source>
        <dbReference type="ARBA" id="ARBA00022691"/>
    </source>
</evidence>
<dbReference type="PANTHER" id="PTHR43667:SF2">
    <property type="entry name" value="FATTY ACID C-METHYL TRANSFERASE"/>
    <property type="match status" value="1"/>
</dbReference>
<organism evidence="7 8">
    <name type="scientific">Cocleimonas flava</name>
    <dbReference type="NCBI Taxonomy" id="634765"/>
    <lineage>
        <taxon>Bacteria</taxon>
        <taxon>Pseudomonadati</taxon>
        <taxon>Pseudomonadota</taxon>
        <taxon>Gammaproteobacteria</taxon>
        <taxon>Thiotrichales</taxon>
        <taxon>Thiotrichaceae</taxon>
        <taxon>Cocleimonas</taxon>
    </lineage>
</organism>
<keyword evidence="4" id="KW-0949">S-adenosyl-L-methionine</keyword>
<dbReference type="GO" id="GO:0008610">
    <property type="term" value="P:lipid biosynthetic process"/>
    <property type="evidence" value="ECO:0007669"/>
    <property type="project" value="InterPro"/>
</dbReference>
<comment type="caution">
    <text evidence="7">The sequence shown here is derived from an EMBL/GenBank/DDBJ whole genome shotgun (WGS) entry which is preliminary data.</text>
</comment>
<evidence type="ECO:0000256" key="6">
    <source>
        <dbReference type="PIRSR" id="PIRSR003085-1"/>
    </source>
</evidence>
<dbReference type="RefSeq" id="WP_131904893.1">
    <property type="nucleotide sequence ID" value="NZ_BAAAFU010000008.1"/>
</dbReference>
<gene>
    <name evidence="7" type="ORF">EV695_1116</name>
</gene>
<sequence>MNNEMTLTRVLPPSFDHLPAFKRWLMKSLAKIHHGTLFVHIDGHCYACGNDDSITATLRIHQPLKMAWRCLAKGDLGFAESFLEGDWSSDDVTQLLKLFLKNRNKLGNAYGGKSMLRATANIYHKLRKNSIKGSRKNIQYHYDLGNDFYKLWLDEGMTYSSALFESEETYNVAREDQSLLEAQNNKYDRILNEIDAKKGQSILEVGCGWGGFAEKALEKGCHLHGVTLSEEQLEFAKQRLSHFGDNAQLEIKDYREIDQQYDHIVSIEMFEAVGEQYWQTYFEMLKRSLKPGGKAVLQIITIKDQYYDLYQRRADFIQRYIFPGGMLPSESILSDLVSKNDLKVDNRISFGHDYGETLARWEQSFLNVIPEMEALGYDKRFQRMWLYYLGYCQAGFEEERIDVIQLTLTHSG</sequence>
<dbReference type="SUPFAM" id="SSF53335">
    <property type="entry name" value="S-adenosyl-L-methionine-dependent methyltransferases"/>
    <property type="match status" value="1"/>
</dbReference>
<dbReference type="InterPro" id="IPR029063">
    <property type="entry name" value="SAM-dependent_MTases_sf"/>
</dbReference>
<dbReference type="InterPro" id="IPR003333">
    <property type="entry name" value="CMAS"/>
</dbReference>
<name>A0A4R1F928_9GAMM</name>
<proteinExistence type="inferred from homology"/>
<evidence type="ECO:0000256" key="3">
    <source>
        <dbReference type="ARBA" id="ARBA00022679"/>
    </source>
</evidence>
<dbReference type="PIRSF" id="PIRSF003085">
    <property type="entry name" value="CMAS"/>
    <property type="match status" value="1"/>
</dbReference>
<keyword evidence="3" id="KW-0808">Transferase</keyword>
<evidence type="ECO:0000256" key="5">
    <source>
        <dbReference type="ARBA" id="ARBA00023098"/>
    </source>
</evidence>
<dbReference type="PANTHER" id="PTHR43667">
    <property type="entry name" value="CYCLOPROPANE-FATTY-ACYL-PHOSPHOLIPID SYNTHASE"/>
    <property type="match status" value="1"/>
</dbReference>
<dbReference type="GO" id="GO:0032259">
    <property type="term" value="P:methylation"/>
    <property type="evidence" value="ECO:0007669"/>
    <property type="project" value="UniProtKB-KW"/>
</dbReference>
<evidence type="ECO:0000256" key="2">
    <source>
        <dbReference type="ARBA" id="ARBA00022603"/>
    </source>
</evidence>
<dbReference type="GO" id="GO:0008168">
    <property type="term" value="F:methyltransferase activity"/>
    <property type="evidence" value="ECO:0007669"/>
    <property type="project" value="UniProtKB-KW"/>
</dbReference>
<dbReference type="OrthoDB" id="9782855at2"/>